<comment type="caution">
    <text evidence="1">The sequence shown here is derived from an EMBL/GenBank/DDBJ whole genome shotgun (WGS) entry which is preliminary data.</text>
</comment>
<dbReference type="EMBL" id="BKCJ010398753">
    <property type="protein sequence ID" value="GFA28825.1"/>
    <property type="molecule type" value="Genomic_DNA"/>
</dbReference>
<name>A0A699JCZ8_TANCI</name>
<dbReference type="AlphaFoldDB" id="A0A699JCZ8"/>
<accession>A0A699JCZ8</accession>
<protein>
    <submittedName>
        <fullName evidence="1">Uncharacterized protein</fullName>
    </submittedName>
</protein>
<sequence length="81" mass="8976">GVGGLALGRHLEEIHVTWAQFWKKPEKMTIWLEDGLKDQDQSVETMSGKLVTSSESDGGYVWKFVMPSGLAIIKEALETLA</sequence>
<evidence type="ECO:0000313" key="1">
    <source>
        <dbReference type="EMBL" id="GFA28825.1"/>
    </source>
</evidence>
<reference evidence="1" key="1">
    <citation type="journal article" date="2019" name="Sci. Rep.">
        <title>Draft genome of Tanacetum cinerariifolium, the natural source of mosquito coil.</title>
        <authorList>
            <person name="Yamashiro T."/>
            <person name="Shiraishi A."/>
            <person name="Satake H."/>
            <person name="Nakayama K."/>
        </authorList>
    </citation>
    <scope>NUCLEOTIDE SEQUENCE</scope>
</reference>
<organism evidence="1">
    <name type="scientific">Tanacetum cinerariifolium</name>
    <name type="common">Dalmatian daisy</name>
    <name type="synonym">Chrysanthemum cinerariifolium</name>
    <dbReference type="NCBI Taxonomy" id="118510"/>
    <lineage>
        <taxon>Eukaryota</taxon>
        <taxon>Viridiplantae</taxon>
        <taxon>Streptophyta</taxon>
        <taxon>Embryophyta</taxon>
        <taxon>Tracheophyta</taxon>
        <taxon>Spermatophyta</taxon>
        <taxon>Magnoliopsida</taxon>
        <taxon>eudicotyledons</taxon>
        <taxon>Gunneridae</taxon>
        <taxon>Pentapetalae</taxon>
        <taxon>asterids</taxon>
        <taxon>campanulids</taxon>
        <taxon>Asterales</taxon>
        <taxon>Asteraceae</taxon>
        <taxon>Asteroideae</taxon>
        <taxon>Anthemideae</taxon>
        <taxon>Anthemidinae</taxon>
        <taxon>Tanacetum</taxon>
    </lineage>
</organism>
<feature type="non-terminal residue" evidence="1">
    <location>
        <position position="1"/>
    </location>
</feature>
<proteinExistence type="predicted"/>
<gene>
    <name evidence="1" type="ORF">Tci_600797</name>
</gene>